<proteinExistence type="predicted"/>
<sequence>MNERRLGTADNRNLWLIRERSASCGIEGAITRMPLSSDVSHRLMRDDPSYQKNRIPTSMAVQSRVLTVVGSSPTLGALFFSSRIVLRRYSHLASVLVVPEILFGGHLNDRKLCQGETGGGKRGDPLIRVCGLSSSPPPRWRRQNQCYSCVNAPGPFKIAVVVVRLYRHTGYGDTPEESLEHCRLLLDLYRP</sequence>
<reference evidence="1 2" key="2">
    <citation type="journal article" date="2010" name="Nucleic Acids Res.">
        <title>BeetleBase in 2010: revisions to provide comprehensive genomic information for Tribolium castaneum.</title>
        <authorList>
            <person name="Kim H.S."/>
            <person name="Murphy T."/>
            <person name="Xia J."/>
            <person name="Caragea D."/>
            <person name="Park Y."/>
            <person name="Beeman R.W."/>
            <person name="Lorenzen M.D."/>
            <person name="Butcher S."/>
            <person name="Manak J.R."/>
            <person name="Brown S.J."/>
        </authorList>
    </citation>
    <scope>GENOME REANNOTATION</scope>
    <source>
        <strain evidence="1 2">Georgia GA2</strain>
    </source>
</reference>
<evidence type="ECO:0000313" key="1">
    <source>
        <dbReference type="EMBL" id="EFA06915.1"/>
    </source>
</evidence>
<evidence type="ECO:0000313" key="2">
    <source>
        <dbReference type="Proteomes" id="UP000007266"/>
    </source>
</evidence>
<dbReference type="EMBL" id="KQ971354">
    <property type="protein sequence ID" value="EFA06915.1"/>
    <property type="molecule type" value="Genomic_DNA"/>
</dbReference>
<keyword evidence="2" id="KW-1185">Reference proteome</keyword>
<organism evidence="1 2">
    <name type="scientific">Tribolium castaneum</name>
    <name type="common">Red flour beetle</name>
    <dbReference type="NCBI Taxonomy" id="7070"/>
    <lineage>
        <taxon>Eukaryota</taxon>
        <taxon>Metazoa</taxon>
        <taxon>Ecdysozoa</taxon>
        <taxon>Arthropoda</taxon>
        <taxon>Hexapoda</taxon>
        <taxon>Insecta</taxon>
        <taxon>Pterygota</taxon>
        <taxon>Neoptera</taxon>
        <taxon>Endopterygota</taxon>
        <taxon>Coleoptera</taxon>
        <taxon>Polyphaga</taxon>
        <taxon>Cucujiformia</taxon>
        <taxon>Tenebrionidae</taxon>
        <taxon>Tenebrionidae incertae sedis</taxon>
        <taxon>Tribolium</taxon>
    </lineage>
</organism>
<dbReference type="HOGENOM" id="CLU_1423238_0_0_1"/>
<gene>
    <name evidence="1" type="primary">GLEAN_09864</name>
    <name evidence="1" type="ORF">TcasGA2_TC009864</name>
</gene>
<dbReference type="AlphaFoldDB" id="D6WQ34"/>
<reference evidence="1 2" key="1">
    <citation type="journal article" date="2008" name="Nature">
        <title>The genome of the model beetle and pest Tribolium castaneum.</title>
        <authorList>
            <consortium name="Tribolium Genome Sequencing Consortium"/>
            <person name="Richards S."/>
            <person name="Gibbs R.A."/>
            <person name="Weinstock G.M."/>
            <person name="Brown S.J."/>
            <person name="Denell R."/>
            <person name="Beeman R.W."/>
            <person name="Gibbs R."/>
            <person name="Beeman R.W."/>
            <person name="Brown S.J."/>
            <person name="Bucher G."/>
            <person name="Friedrich M."/>
            <person name="Grimmelikhuijzen C.J."/>
            <person name="Klingler M."/>
            <person name="Lorenzen M."/>
            <person name="Richards S."/>
            <person name="Roth S."/>
            <person name="Schroder R."/>
            <person name="Tautz D."/>
            <person name="Zdobnov E.M."/>
            <person name="Muzny D."/>
            <person name="Gibbs R.A."/>
            <person name="Weinstock G.M."/>
            <person name="Attaway T."/>
            <person name="Bell S."/>
            <person name="Buhay C.J."/>
            <person name="Chandrabose M.N."/>
            <person name="Chavez D."/>
            <person name="Clerk-Blankenburg K.P."/>
            <person name="Cree A."/>
            <person name="Dao M."/>
            <person name="Davis C."/>
            <person name="Chacko J."/>
            <person name="Dinh H."/>
            <person name="Dugan-Rocha S."/>
            <person name="Fowler G."/>
            <person name="Garner T.T."/>
            <person name="Garnes J."/>
            <person name="Gnirke A."/>
            <person name="Hawes A."/>
            <person name="Hernandez J."/>
            <person name="Hines S."/>
            <person name="Holder M."/>
            <person name="Hume J."/>
            <person name="Jhangiani S.N."/>
            <person name="Joshi V."/>
            <person name="Khan Z.M."/>
            <person name="Jackson L."/>
            <person name="Kovar C."/>
            <person name="Kowis A."/>
            <person name="Lee S."/>
            <person name="Lewis L.R."/>
            <person name="Margolis J."/>
            <person name="Morgan M."/>
            <person name="Nazareth L.V."/>
            <person name="Nguyen N."/>
            <person name="Okwuonu G."/>
            <person name="Parker D."/>
            <person name="Richards S."/>
            <person name="Ruiz S.J."/>
            <person name="Santibanez J."/>
            <person name="Savard J."/>
            <person name="Scherer S.E."/>
            <person name="Schneider B."/>
            <person name="Sodergren E."/>
            <person name="Tautz D."/>
            <person name="Vattahil S."/>
            <person name="Villasana D."/>
            <person name="White C.S."/>
            <person name="Wright R."/>
            <person name="Park Y."/>
            <person name="Beeman R.W."/>
            <person name="Lord J."/>
            <person name="Oppert B."/>
            <person name="Lorenzen M."/>
            <person name="Brown S."/>
            <person name="Wang L."/>
            <person name="Savard J."/>
            <person name="Tautz D."/>
            <person name="Richards S."/>
            <person name="Weinstock G."/>
            <person name="Gibbs R.A."/>
            <person name="Liu Y."/>
            <person name="Worley K."/>
            <person name="Weinstock G."/>
            <person name="Elsik C.G."/>
            <person name="Reese J.T."/>
            <person name="Elhaik E."/>
            <person name="Landan G."/>
            <person name="Graur D."/>
            <person name="Arensburger P."/>
            <person name="Atkinson P."/>
            <person name="Beeman R.W."/>
            <person name="Beidler J."/>
            <person name="Brown S.J."/>
            <person name="Demuth J.P."/>
            <person name="Drury D.W."/>
            <person name="Du Y.Z."/>
            <person name="Fujiwara H."/>
            <person name="Lorenzen M."/>
            <person name="Maselli V."/>
            <person name="Osanai M."/>
            <person name="Park Y."/>
            <person name="Robertson H.M."/>
            <person name="Tu Z."/>
            <person name="Wang J.J."/>
            <person name="Wang S."/>
            <person name="Richards S."/>
            <person name="Song H."/>
            <person name="Zhang L."/>
            <person name="Sodergren E."/>
            <person name="Werner D."/>
            <person name="Stanke M."/>
            <person name="Morgenstern B."/>
            <person name="Solovyev V."/>
            <person name="Kosarev P."/>
            <person name="Brown G."/>
            <person name="Chen H.C."/>
            <person name="Ermolaeva O."/>
            <person name="Hlavina W."/>
            <person name="Kapustin Y."/>
            <person name="Kiryutin B."/>
            <person name="Kitts P."/>
            <person name="Maglott D."/>
            <person name="Pruitt K."/>
            <person name="Sapojnikov V."/>
            <person name="Souvorov A."/>
            <person name="Mackey A.J."/>
            <person name="Waterhouse R.M."/>
            <person name="Wyder S."/>
            <person name="Zdobnov E.M."/>
            <person name="Zdobnov E.M."/>
            <person name="Wyder S."/>
            <person name="Kriventseva E.V."/>
            <person name="Kadowaki T."/>
            <person name="Bork P."/>
            <person name="Aranda M."/>
            <person name="Bao R."/>
            <person name="Beermann A."/>
            <person name="Berns N."/>
            <person name="Bolognesi R."/>
            <person name="Bonneton F."/>
            <person name="Bopp D."/>
            <person name="Brown S.J."/>
            <person name="Bucher G."/>
            <person name="Butts T."/>
            <person name="Chaumot A."/>
            <person name="Denell R.E."/>
            <person name="Ferrier D.E."/>
            <person name="Friedrich M."/>
            <person name="Gordon C.M."/>
            <person name="Jindra M."/>
            <person name="Klingler M."/>
            <person name="Lan Q."/>
            <person name="Lattorff H.M."/>
            <person name="Laudet V."/>
            <person name="von Levetsow C."/>
            <person name="Liu Z."/>
            <person name="Lutz R."/>
            <person name="Lynch J.A."/>
            <person name="da Fonseca R.N."/>
            <person name="Posnien N."/>
            <person name="Reuter R."/>
            <person name="Roth S."/>
            <person name="Savard J."/>
            <person name="Schinko J.B."/>
            <person name="Schmitt C."/>
            <person name="Schoppmeier M."/>
            <person name="Schroder R."/>
            <person name="Shippy T.D."/>
            <person name="Simonnet F."/>
            <person name="Marques-Souza H."/>
            <person name="Tautz D."/>
            <person name="Tomoyasu Y."/>
            <person name="Trauner J."/>
            <person name="Van der Zee M."/>
            <person name="Vervoort M."/>
            <person name="Wittkopp N."/>
            <person name="Wimmer E.A."/>
            <person name="Yang X."/>
            <person name="Jones A.K."/>
            <person name="Sattelle D.B."/>
            <person name="Ebert P.R."/>
            <person name="Nelson D."/>
            <person name="Scott J.G."/>
            <person name="Beeman R.W."/>
            <person name="Muthukrishnan S."/>
            <person name="Kramer K.J."/>
            <person name="Arakane Y."/>
            <person name="Beeman R.W."/>
            <person name="Zhu Q."/>
            <person name="Hogenkamp D."/>
            <person name="Dixit R."/>
            <person name="Oppert B."/>
            <person name="Jiang H."/>
            <person name="Zou Z."/>
            <person name="Marshall J."/>
            <person name="Elpidina E."/>
            <person name="Vinokurov K."/>
            <person name="Oppert C."/>
            <person name="Zou Z."/>
            <person name="Evans J."/>
            <person name="Lu Z."/>
            <person name="Zhao P."/>
            <person name="Sumathipala N."/>
            <person name="Altincicek B."/>
            <person name="Vilcinskas A."/>
            <person name="Williams M."/>
            <person name="Hultmark D."/>
            <person name="Hetru C."/>
            <person name="Jiang H."/>
            <person name="Grimmelikhuijzen C.J."/>
            <person name="Hauser F."/>
            <person name="Cazzamali G."/>
            <person name="Williamson M."/>
            <person name="Park Y."/>
            <person name="Li B."/>
            <person name="Tanaka Y."/>
            <person name="Predel R."/>
            <person name="Neupert S."/>
            <person name="Schachtner J."/>
            <person name="Verleyen P."/>
            <person name="Raible F."/>
            <person name="Bork P."/>
            <person name="Friedrich M."/>
            <person name="Walden K.K."/>
            <person name="Robertson H.M."/>
            <person name="Angeli S."/>
            <person name="Foret S."/>
            <person name="Bucher G."/>
            <person name="Schuetz S."/>
            <person name="Maleszka R."/>
            <person name="Wimmer E.A."/>
            <person name="Beeman R.W."/>
            <person name="Lorenzen M."/>
            <person name="Tomoyasu Y."/>
            <person name="Miller S.C."/>
            <person name="Grossmann D."/>
            <person name="Bucher G."/>
        </authorList>
    </citation>
    <scope>NUCLEOTIDE SEQUENCE [LARGE SCALE GENOMIC DNA]</scope>
    <source>
        <strain evidence="1 2">Georgia GA2</strain>
    </source>
</reference>
<dbReference type="InParanoid" id="D6WQ34"/>
<protein>
    <submittedName>
        <fullName evidence="1">Uncharacterized protein</fullName>
    </submittedName>
</protein>
<accession>D6WQ34</accession>
<dbReference type="Proteomes" id="UP000007266">
    <property type="component" value="Linkage group 7"/>
</dbReference>
<name>D6WQ34_TRICA</name>